<organism evidence="1 2">
    <name type="scientific">Candidatus Desulfolinea nitratireducens</name>
    <dbReference type="NCBI Taxonomy" id="2841698"/>
    <lineage>
        <taxon>Bacteria</taxon>
        <taxon>Bacillati</taxon>
        <taxon>Chloroflexota</taxon>
        <taxon>Anaerolineae</taxon>
        <taxon>Anaerolineales</taxon>
        <taxon>Anaerolineales incertae sedis</taxon>
        <taxon>Candidatus Desulfolinea</taxon>
    </lineage>
</organism>
<gene>
    <name evidence="1" type="ORF">H8E29_03240</name>
</gene>
<name>A0A8J6TIG2_9CHLR</name>
<comment type="caution">
    <text evidence="1">The sequence shown here is derived from an EMBL/GenBank/DDBJ whole genome shotgun (WGS) entry which is preliminary data.</text>
</comment>
<evidence type="ECO:0000313" key="1">
    <source>
        <dbReference type="EMBL" id="MBC8334257.1"/>
    </source>
</evidence>
<accession>A0A8J6TIG2</accession>
<dbReference type="Pfam" id="PF05159">
    <property type="entry name" value="Capsule_synth"/>
    <property type="match status" value="1"/>
</dbReference>
<evidence type="ECO:0008006" key="3">
    <source>
        <dbReference type="Google" id="ProtNLM"/>
    </source>
</evidence>
<dbReference type="Gene3D" id="3.40.50.2000">
    <property type="entry name" value="Glycogen Phosphorylase B"/>
    <property type="match status" value="1"/>
</dbReference>
<protein>
    <recommendedName>
        <fullName evidence="3">Capsule biosynthesis protein</fullName>
    </recommendedName>
</protein>
<dbReference type="GO" id="GO:0015774">
    <property type="term" value="P:polysaccharide transport"/>
    <property type="evidence" value="ECO:0007669"/>
    <property type="project" value="InterPro"/>
</dbReference>
<reference evidence="1 2" key="1">
    <citation type="submission" date="2020-08" db="EMBL/GenBank/DDBJ databases">
        <title>Bridging the membrane lipid divide: bacteria of the FCB group superphylum have the potential to synthesize archaeal ether lipids.</title>
        <authorList>
            <person name="Villanueva L."/>
            <person name="Von Meijenfeldt F.A.B."/>
            <person name="Westbye A.B."/>
            <person name="Yadav S."/>
            <person name="Hopmans E.C."/>
            <person name="Dutilh B.E."/>
            <person name="Sinninghe Damste J.S."/>
        </authorList>
    </citation>
    <scope>NUCLEOTIDE SEQUENCE [LARGE SCALE GENOMIC DNA]</scope>
    <source>
        <strain evidence="1">NIOZ-UU36</strain>
    </source>
</reference>
<dbReference type="SUPFAM" id="SSF53756">
    <property type="entry name" value="UDP-Glycosyltransferase/glycogen phosphorylase"/>
    <property type="match status" value="1"/>
</dbReference>
<dbReference type="InterPro" id="IPR007833">
    <property type="entry name" value="Capsule_polysaccharide_synth"/>
</dbReference>
<sequence>MLREFYQQRIQRRLTRHLNNLQIWRMARRVARQLPDSEGQPVVFFKASSGIDDFSWNSAFHLLTSWAFRLQGIPVQYFACKAGMTHCVLGTNREKVTQKPPCNSCIYQSKTLYSGLPRSNDFSRSRAKALTTSGVNWFTFRADEKLDRALGGLPLSELMGFSFNGIPLGELCLPGLRWILRRHHLIDDEPTRYLLREYIRSAWNIAAAFEMLIKRIKPRAVVVFNGQMYPEATALFIARKHGIRAITHEVGLQPASAFFTDGEATAYPLHIPNEFELDDAQNARLDAYLSKRFQGDFTMAGMKFWADMKGLDEAFLAKAAAFKQIVPIFTNVIFDTSQPHANTVFEDMFTWLDAVLEMIRTHPETLFVIRAHPDEMRLRKASLETVANWIADRRAVEEPNVIFVPPQETLSSYELIQRSKFVLIYNSTIGMEASIMGMPVLCAGKARFTQYPTVFFPQSVGAYGEKLDEFLKAEIIAVPPEFQRNARRFLYYQLYFSSLPFGEYLKIGVRTSHAILQDFDLDRLSPENSPALKTILDGVLDDGDFLLKELC</sequence>
<dbReference type="EMBL" id="JACNJN010000056">
    <property type="protein sequence ID" value="MBC8334257.1"/>
    <property type="molecule type" value="Genomic_DNA"/>
</dbReference>
<dbReference type="Proteomes" id="UP000614469">
    <property type="component" value="Unassembled WGS sequence"/>
</dbReference>
<evidence type="ECO:0000313" key="2">
    <source>
        <dbReference type="Proteomes" id="UP000614469"/>
    </source>
</evidence>
<dbReference type="AlphaFoldDB" id="A0A8J6TIG2"/>
<dbReference type="GO" id="GO:0000271">
    <property type="term" value="P:polysaccharide biosynthetic process"/>
    <property type="evidence" value="ECO:0007669"/>
    <property type="project" value="InterPro"/>
</dbReference>
<proteinExistence type="predicted"/>